<evidence type="ECO:0000313" key="2">
    <source>
        <dbReference type="Proteomes" id="UP001325248"/>
    </source>
</evidence>
<accession>A0ABZ0UGQ5</accession>
<name>A0ABZ0UGQ5_9FIRM</name>
<reference evidence="1" key="1">
    <citation type="submission" date="2023-10" db="EMBL/GenBank/DDBJ databases">
        <title>Genome sequence of Blautia coccoides DSM 935.</title>
        <authorList>
            <person name="Boeer T."/>
            <person name="Bengelsdorf F.R."/>
            <person name="Daniel R."/>
            <person name="Poehlein A."/>
        </authorList>
    </citation>
    <scope>NUCLEOTIDE SEQUENCE [LARGE SCALE GENOMIC DNA]</scope>
    <source>
        <strain evidence="1">DSM 935</strain>
    </source>
</reference>
<gene>
    <name evidence="1" type="ORF">BLCOC_48530</name>
</gene>
<dbReference type="Proteomes" id="UP001325248">
    <property type="component" value="Chromosome"/>
</dbReference>
<sequence>MIELSYVEGLPEEASLNIDGKALHYKRFGDGAIIVFIIAILKKIMKFSYKAWFMSGNITVV</sequence>
<proteinExistence type="predicted"/>
<keyword evidence="2" id="KW-1185">Reference proteome</keyword>
<dbReference type="EMBL" id="CP136422">
    <property type="protein sequence ID" value="WPX76467.1"/>
    <property type="molecule type" value="Genomic_DNA"/>
</dbReference>
<evidence type="ECO:0000313" key="1">
    <source>
        <dbReference type="EMBL" id="WPX76467.1"/>
    </source>
</evidence>
<organism evidence="1 2">
    <name type="scientific">Blautia producta</name>
    <dbReference type="NCBI Taxonomy" id="33035"/>
    <lineage>
        <taxon>Bacteria</taxon>
        <taxon>Bacillati</taxon>
        <taxon>Bacillota</taxon>
        <taxon>Clostridia</taxon>
        <taxon>Lachnospirales</taxon>
        <taxon>Lachnospiraceae</taxon>
        <taxon>Blautia</taxon>
    </lineage>
</organism>
<protein>
    <submittedName>
        <fullName evidence="1">Uncharacterized protein</fullName>
    </submittedName>
</protein>